<evidence type="ECO:0000313" key="1">
    <source>
        <dbReference type="EMBL" id="GAA2346532.1"/>
    </source>
</evidence>
<accession>A0ABN3G9Q6</accession>
<protein>
    <submittedName>
        <fullName evidence="1">Uncharacterized protein</fullName>
    </submittedName>
</protein>
<organism evidence="1 2">
    <name type="scientific">Dactylosporangium salmoneum</name>
    <dbReference type="NCBI Taxonomy" id="53361"/>
    <lineage>
        <taxon>Bacteria</taxon>
        <taxon>Bacillati</taxon>
        <taxon>Actinomycetota</taxon>
        <taxon>Actinomycetes</taxon>
        <taxon>Micromonosporales</taxon>
        <taxon>Micromonosporaceae</taxon>
        <taxon>Dactylosporangium</taxon>
    </lineage>
</organism>
<keyword evidence="2" id="KW-1185">Reference proteome</keyword>
<dbReference type="Proteomes" id="UP001501444">
    <property type="component" value="Unassembled WGS sequence"/>
</dbReference>
<dbReference type="RefSeq" id="WP_344613287.1">
    <property type="nucleotide sequence ID" value="NZ_BAAARV010000025.1"/>
</dbReference>
<comment type="caution">
    <text evidence="1">The sequence shown here is derived from an EMBL/GenBank/DDBJ whole genome shotgun (WGS) entry which is preliminary data.</text>
</comment>
<dbReference type="EMBL" id="BAAARV010000025">
    <property type="protein sequence ID" value="GAA2346532.1"/>
    <property type="molecule type" value="Genomic_DNA"/>
</dbReference>
<gene>
    <name evidence="1" type="ORF">GCM10010170_033370</name>
</gene>
<sequence>MKRAWLAAVAKLRAAWSGQDTDPWEHGRETLHQPHVPQALQHLLTDADDTVVLTGPALLARQPGRRRLKRALHSTVRAYTYQGVRRAGRDKAGVR</sequence>
<name>A0ABN3G9Q6_9ACTN</name>
<evidence type="ECO:0000313" key="2">
    <source>
        <dbReference type="Proteomes" id="UP001501444"/>
    </source>
</evidence>
<proteinExistence type="predicted"/>
<reference evidence="1 2" key="1">
    <citation type="journal article" date="2019" name="Int. J. Syst. Evol. Microbiol.">
        <title>The Global Catalogue of Microorganisms (GCM) 10K type strain sequencing project: providing services to taxonomists for standard genome sequencing and annotation.</title>
        <authorList>
            <consortium name="The Broad Institute Genomics Platform"/>
            <consortium name="The Broad Institute Genome Sequencing Center for Infectious Disease"/>
            <person name="Wu L."/>
            <person name="Ma J."/>
        </authorList>
    </citation>
    <scope>NUCLEOTIDE SEQUENCE [LARGE SCALE GENOMIC DNA]</scope>
    <source>
        <strain evidence="1 2">JCM 3272</strain>
    </source>
</reference>